<organism evidence="4 5">
    <name type="scientific">Brevibacterium linens</name>
    <dbReference type="NCBI Taxonomy" id="1703"/>
    <lineage>
        <taxon>Bacteria</taxon>
        <taxon>Bacillati</taxon>
        <taxon>Actinomycetota</taxon>
        <taxon>Actinomycetes</taxon>
        <taxon>Micrococcales</taxon>
        <taxon>Brevibacteriaceae</taxon>
        <taxon>Brevibacterium</taxon>
    </lineage>
</organism>
<comment type="similarity">
    <text evidence="1">Belongs to the LytR/CpsA/Psr (LCP) family.</text>
</comment>
<keyword evidence="5" id="KW-1185">Reference proteome</keyword>
<dbReference type="Proteomes" id="UP000031488">
    <property type="component" value="Unassembled WGS sequence"/>
</dbReference>
<evidence type="ECO:0000313" key="4">
    <source>
        <dbReference type="EMBL" id="KHS51017.1"/>
    </source>
</evidence>
<proteinExistence type="inferred from homology"/>
<accession>A0A0B8ZX27</accession>
<dbReference type="NCBIfam" id="TIGR00350">
    <property type="entry name" value="lytR_cpsA_psr"/>
    <property type="match status" value="1"/>
</dbReference>
<reference evidence="4 5" key="1">
    <citation type="submission" date="2014-11" db="EMBL/GenBank/DDBJ databases">
        <title>Draft Genome Sequence of Brevibacterium linens AE038-8.</title>
        <authorList>
            <person name="Maizel D."/>
            <person name="Utturkar S.M."/>
            <person name="Brown S.D."/>
            <person name="Ferrero M."/>
            <person name="Rosen B.P."/>
        </authorList>
    </citation>
    <scope>NUCLEOTIDE SEQUENCE [LARGE SCALE GENOMIC DNA]</scope>
    <source>
        <strain evidence="4 5">AE038-8</strain>
    </source>
</reference>
<evidence type="ECO:0000256" key="1">
    <source>
        <dbReference type="ARBA" id="ARBA00006068"/>
    </source>
</evidence>
<dbReference type="AlphaFoldDB" id="A0A0B8ZX27"/>
<dbReference type="Gene3D" id="3.40.630.190">
    <property type="entry name" value="LCP protein"/>
    <property type="match status" value="1"/>
</dbReference>
<protein>
    <submittedName>
        <fullName evidence="4">Cell envelope-related transcriptional attenuator</fullName>
    </submittedName>
</protein>
<dbReference type="PATRIC" id="fig|1703.6.peg.3044"/>
<dbReference type="PANTHER" id="PTHR33392">
    <property type="entry name" value="POLYISOPRENYL-TEICHOIC ACID--PEPTIDOGLYCAN TEICHOIC ACID TRANSFERASE TAGU"/>
    <property type="match status" value="1"/>
</dbReference>
<dbReference type="InterPro" id="IPR004474">
    <property type="entry name" value="LytR_CpsA_psr"/>
</dbReference>
<feature type="compositionally biased region" description="Basic and acidic residues" evidence="2">
    <location>
        <begin position="82"/>
        <end position="93"/>
    </location>
</feature>
<evidence type="ECO:0000256" key="2">
    <source>
        <dbReference type="SAM" id="MobiDB-lite"/>
    </source>
</evidence>
<name>A0A0B8ZX27_BRELN</name>
<feature type="region of interest" description="Disordered" evidence="2">
    <location>
        <begin position="81"/>
        <end position="114"/>
    </location>
</feature>
<dbReference type="EMBL" id="JTJZ01000022">
    <property type="protein sequence ID" value="KHS51017.1"/>
    <property type="molecule type" value="Genomic_DNA"/>
</dbReference>
<evidence type="ECO:0000259" key="3">
    <source>
        <dbReference type="Pfam" id="PF03816"/>
    </source>
</evidence>
<sequence length="363" mass="37959">MDNRETPAPPGPRRQRRLAAKYRRRRTFVAVAAVLIIAAPVTIAVAVHNLGANISSSPLRAHGGDVPEKLTDETNVLIIGSDTRDLDSAKETTDDTDSGSDVDSGTSSVKGFGSAEGARSDAMILAHVAADGDRIDAVQIPRDTIMDIPACDDTGHGASAATHGMINSALNGGPACSVSAAEVLTGVRVDHFINVDFDGFAAIVDALDGITVDLDEPLTDPKANLDLPAGQQTIGGDDALALARTRHAVGDGSDISRMGNQQMVMEAIIDRAKSGQVLTRPDRLYGFLDAVTSTIGVDDELDSMRALASLATTVASVPEDDITFEIMPWTPAPEDPNRVVKSAEADDVFTAIIDDSPIADVLG</sequence>
<gene>
    <name evidence="4" type="ORF">AE0388_3089</name>
</gene>
<dbReference type="Pfam" id="PF03816">
    <property type="entry name" value="LytR_cpsA_psr"/>
    <property type="match status" value="1"/>
</dbReference>
<dbReference type="PANTHER" id="PTHR33392:SF6">
    <property type="entry name" value="POLYISOPRENYL-TEICHOIC ACID--PEPTIDOGLYCAN TEICHOIC ACID TRANSFERASE TAGU"/>
    <property type="match status" value="1"/>
</dbReference>
<dbReference type="InterPro" id="IPR050922">
    <property type="entry name" value="LytR/CpsA/Psr_CW_biosynth"/>
</dbReference>
<feature type="domain" description="Cell envelope-related transcriptional attenuator" evidence="3">
    <location>
        <begin position="119"/>
        <end position="273"/>
    </location>
</feature>
<comment type="caution">
    <text evidence="4">The sequence shown here is derived from an EMBL/GenBank/DDBJ whole genome shotgun (WGS) entry which is preliminary data.</text>
</comment>
<evidence type="ECO:0000313" key="5">
    <source>
        <dbReference type="Proteomes" id="UP000031488"/>
    </source>
</evidence>